<organism evidence="5 6">
    <name type="scientific">Alkalihalophilus pseudofirmus (strain ATCC BAA-2126 / JCM 17055 / OF4)</name>
    <name type="common">Bacillus pseudofirmus</name>
    <dbReference type="NCBI Taxonomy" id="398511"/>
    <lineage>
        <taxon>Bacteria</taxon>
        <taxon>Bacillati</taxon>
        <taxon>Bacillota</taxon>
        <taxon>Bacilli</taxon>
        <taxon>Bacillales</taxon>
        <taxon>Bacillaceae</taxon>
        <taxon>Alkalihalophilus</taxon>
    </lineage>
</organism>
<accession>D3FZN1</accession>
<keyword evidence="6" id="KW-1185">Reference proteome</keyword>
<feature type="compositionally biased region" description="Acidic residues" evidence="2">
    <location>
        <begin position="2195"/>
        <end position="2207"/>
    </location>
</feature>
<evidence type="ECO:0000256" key="2">
    <source>
        <dbReference type="SAM" id="MobiDB-lite"/>
    </source>
</evidence>
<dbReference type="eggNOG" id="COG0823">
    <property type="taxonomic scope" value="Bacteria"/>
</dbReference>
<dbReference type="InterPro" id="IPR001119">
    <property type="entry name" value="SLH_dom"/>
</dbReference>
<proteinExistence type="predicted"/>
<dbReference type="HOGENOM" id="CLU_227818_0_0_9"/>
<feature type="domain" description="SLH" evidence="4">
    <location>
        <begin position="2423"/>
        <end position="2486"/>
    </location>
</feature>
<evidence type="ECO:0000313" key="6">
    <source>
        <dbReference type="Proteomes" id="UP000001544"/>
    </source>
</evidence>
<evidence type="ECO:0000313" key="5">
    <source>
        <dbReference type="EMBL" id="ADC49273.1"/>
    </source>
</evidence>
<reference evidence="5 6" key="1">
    <citation type="journal article" date="2011" name="Environ. Microbiol.">
        <title>Genome of alkaliphilic Bacillus pseudofirmus OF4 reveals adaptations that support the ability to grow in an external pH range from 7.5 to 11.4.</title>
        <authorList>
            <person name="Janto B."/>
            <person name="Ahmed A."/>
            <person name="Ito M."/>
            <person name="Liu J."/>
            <person name="Hicks D.B."/>
            <person name="Pagni S."/>
            <person name="Fackelmayer O.J."/>
            <person name="Smith T.A."/>
            <person name="Earl J."/>
            <person name="Elbourne L.D."/>
            <person name="Hassan K."/>
            <person name="Paulsen I.T."/>
            <person name="Kolsto A.B."/>
            <person name="Tourasse N.J."/>
            <person name="Ehrlich G.D."/>
            <person name="Boissy R."/>
            <person name="Ivey D.M."/>
            <person name="Li G."/>
            <person name="Xue Y."/>
            <person name="Ma Y."/>
            <person name="Hu F.Z."/>
            <person name="Krulwich T.A."/>
        </authorList>
    </citation>
    <scope>NUCLEOTIDE SEQUENCE [LARGE SCALE GENOMIC DNA]</scope>
    <source>
        <strain evidence="6">ATCC BAA-2126 / JCM 17055 / OF4</strain>
    </source>
</reference>
<evidence type="ECO:0000256" key="1">
    <source>
        <dbReference type="ARBA" id="ARBA00022729"/>
    </source>
</evidence>
<sequence length="2613" mass="293461">MSRKKYNPFIMTIMIFFIVFSSFAPAVAATASQTAGNEKLKIDIDEDYELVEGTVRVMSLTESETGGSKQTFLEGNIQGDSGEYYILVEDISSKLNGISENTTFNASIEMKVHDHLTNETLYYYHSQDYGLEEFREAASDGIAWNHQVDRITLDSPQNFNLTSLSLRFVAQGSTATVYSVDGFLIENSTVNIGVNGTLDNTGYLLFDQIDFSQSSISIEELIDRTEHVSFDMDGQSFVPLSFGAQSSELHLSQTLRQSANSFSDIYVTNGYYDSFTYTEQWNIDSTKETVGTLYWESKGVDLTSPLSYLLTANFPLYINAEILEGGPEHGSILEGQAYAYNSQFQLMNMIYEQPIDLLINVYGDNDRIIDHFEYSFQDNYFSFPLSEDLNEYKVEFSLNHTSLNDERFNQTLVLDNGGSTPVNPDPYDPYPIDDDVEGITFELANGYMLDRGKLEIIKLNDDGYDHRISTTSFTSTHLPSRNINTHWIEEDSQYEIGVYYQLEYYTEGDFEPVIYMDFMTMTGKEVLELVYGGKIKWNDQIVNIMVHSEDDYQYGSISYQPIGKALPFENFSSQSSKWLVPNENAKMLYKHVTSNNEAILFEAELNVEAGAQFSIKDLIEQTTYAVTFERDGEPLNVTGLGLVIDQYYQHLYSSDGGPINTLHLMEGNVDVELHLDNRDLNWSRWIIQDFNPKNQSTIDLTGEFKEELTYSYIFNDEGSSYVGLGFNGSIGEAKLNYYSSDNEEGHFYYEIRNNKNEVITEGYSYNFGYLRLSEEELPAGKYTIKRQYELFGQDQTFEHNFTIERQYDPSEMTSNYGQPVDVTLPHSFDNILEHETNVQVRTKSYVHGIENYFYKNDVDFTEYEIYDEVPYEITVSFITDDRRTLVYHEEYTGKELWNLSKLDLTNVDFSSIQFTNGTDDELVTFSIHFLNGNYPFFGRSHYDHNNLPTIYFNKAELINIGYVMNSDSNELLILEDQLTAGGFIQYEFQNDRTGLKRFTLEGLTYPISNMYTSTRNFGHSIWVYDDRKQIENIRDILFEEDTSNSIEFTYYVDQQFWASYQADTRQMKEDKVYTIDEKILFESVNLTRIDNHHYFGSNYVDNELKEIEGTRLYWTVDANNRDVQFNQVSSFSADQTFSSLELRNQEGELIWSDKTNNFSRWGGVDLPYYLPVGEYNLTIHADLPFDTEVRLSETFTVTEEPPVGGPLPGDIIKDDEEGEEEEQEYPEFSIRNVDVKYEASEFNLGVIGTTVQLQAEASNVEGAELTATVYYSEEDSTMVTLEQAETNVETETAKYNGSFEIPVNKEKISHIEFELTSGEETSDLYSKEVNLLIGATVKGQVVGGSPSTEVQLAGPRFIKASLNEDGFYEVGGLPSGHYFVDVKVSDSRYMYANSATRLQLGKVVEVATVTLPELIDVAISLPKDVEEVRSIYLWSAEKEESYYQHQPKIKDGNITITGISAASDYYLEIDAPGYVRYVDNNVIINAENKIEAELVKAVSYSGLVVNEENQPVLWANVYVENEEVWSYATSNERGEFSIDLPTSGELELQVSADGYKNKRVTINEGSSFEIGNISLEKADFIEGIVVVPGDTLEPAKRLWINVNDEYGKYIGWARTDDHGNFYANNLGDSEGPYTLSAYYNGQNYTLENVGSKEFVTMILRDAGAAAWADSTIKADHELVKPGEEVTFTINYKNSGEAVDELTIDLKADQLKSIVSDGFNPENNSWVLKDVTANQEGTITFNAKVKEDTKRSFLTEAILKAGDAEATIITNTSVLYGAVEVPAVTGSATIVVSGESTPGQPVIIQDGERTLAEFTPSQRKWTKEIELTDDQTKDQKFNVSLTVGEESMTYSTAAQTVEYQPSFPTVKLASFSAGWHDQVTLNPYQSLNKFPIMELVSTIDVKVEFEGEVEKAYLHFIGEKHEMKKYGNTWAVTFPDGWSSSGDQLLEVEIVKDGQSVRVPLMEVLVLIDPAGYVFEGSMENRLQGVTATVYEVNGSQEEKWDAVNFGQINPQITDHNGRYRWDVPEGTWKVKYEKAGYEPYTSRDVVVPPPETELNVPLIRQSAPREQDVLTQVTSTDKEITVTLTFDRLMDVETVKTAVQLIDVNSQETTKPKLTNESDSVAGYQVVKDEDDKVLDYKSDDSKRLLQEFTFTASDLTASSAYRFNLSTDAQDYAGKPLNQQKAISASTSATAEEGKDEEEEGVDDGSDGGSPGGSTGGGTITPPTPETPSNGHLIFEKEVVKDGDVEMVNVTLSDALLEKALENAQTTSLKMEVDHQSGQHVSIQLDSKQVAMMKQHSVKIIEVVTSYGTYHLPLSEMDTVETSSFDIKIYPMDMDQSVDVNTVSDVIAFEVSVTTNGKTNSLNRFNQYVARSIEAKKDLIPGRSTVVRLNEDGTFTAVPTKVNGKTATFNSMTNSRYVVVENAVSFKDVTATHWAKDAIEALASTYTFHGFPDSTFRPTADMTRAQLATLLTRALALPSSGGYDGRFSDVAGSEWFADELMPAVEYGIITGHANGTFAGNDPVTREQAASMIARAMSVAGYDSSNHEAVDVLEDFPDGEKVSAWAKDEMNMIVQAGIMSGHNNGDLDSKGTATRAQMAIMLSEMLKVVGLTN</sequence>
<dbReference type="PROSITE" id="PS51272">
    <property type="entry name" value="SLH"/>
    <property type="match status" value="3"/>
</dbReference>
<dbReference type="Pfam" id="PF13620">
    <property type="entry name" value="CarboxypepD_reg"/>
    <property type="match status" value="1"/>
</dbReference>
<dbReference type="Gene3D" id="2.60.40.1120">
    <property type="entry name" value="Carboxypeptidase-like, regulatory domain"/>
    <property type="match status" value="2"/>
</dbReference>
<dbReference type="KEGG" id="bpf:BpOF4_06055"/>
<dbReference type="InterPro" id="IPR051465">
    <property type="entry name" value="Cell_Envelope_Struct_Comp"/>
</dbReference>
<name>D3FZN1_ALKPO</name>
<dbReference type="EMBL" id="CP001878">
    <property type="protein sequence ID" value="ADC49273.1"/>
    <property type="molecule type" value="Genomic_DNA"/>
</dbReference>
<dbReference type="eggNOG" id="COG0366">
    <property type="taxonomic scope" value="Bacteria"/>
</dbReference>
<feature type="chain" id="PRO_5038659881" evidence="3">
    <location>
        <begin position="27"/>
        <end position="2613"/>
    </location>
</feature>
<feature type="region of interest" description="Disordered" evidence="2">
    <location>
        <begin position="2177"/>
        <end position="2232"/>
    </location>
</feature>
<evidence type="ECO:0000256" key="3">
    <source>
        <dbReference type="SAM" id="SignalP"/>
    </source>
</evidence>
<dbReference type="STRING" id="398511.BpOF4_06055"/>
<dbReference type="InterPro" id="IPR008969">
    <property type="entry name" value="CarboxyPept-like_regulatory"/>
</dbReference>
<feature type="domain" description="SLH" evidence="4">
    <location>
        <begin position="2553"/>
        <end position="2613"/>
    </location>
</feature>
<feature type="signal peptide" evidence="3">
    <location>
        <begin position="1"/>
        <end position="26"/>
    </location>
</feature>
<dbReference type="RefSeq" id="WP_012960546.1">
    <property type="nucleotide sequence ID" value="NC_013791.2"/>
</dbReference>
<dbReference type="Proteomes" id="UP000001544">
    <property type="component" value="Chromosome"/>
</dbReference>
<dbReference type="Pfam" id="PF00395">
    <property type="entry name" value="SLH"/>
    <property type="match status" value="3"/>
</dbReference>
<dbReference type="SUPFAM" id="SSF49464">
    <property type="entry name" value="Carboxypeptidase regulatory domain-like"/>
    <property type="match status" value="2"/>
</dbReference>
<dbReference type="PANTHER" id="PTHR43308:SF5">
    <property type="entry name" value="S-LAYER PROTEIN _ PEPTIDOGLYCAN ENDO-BETA-N-ACETYLGLUCOSAMINIDASE"/>
    <property type="match status" value="1"/>
</dbReference>
<feature type="domain" description="SLH" evidence="4">
    <location>
        <begin position="2488"/>
        <end position="2547"/>
    </location>
</feature>
<protein>
    <submittedName>
        <fullName evidence="5">Alpha-amylase/pullulanase (1,4-alpha-D-glucan glucanohydrolase, Pullulanase) with SLH domain</fullName>
    </submittedName>
</protein>
<feature type="compositionally biased region" description="Gly residues" evidence="2">
    <location>
        <begin position="2208"/>
        <end position="2220"/>
    </location>
</feature>
<keyword evidence="1 3" id="KW-0732">Signal</keyword>
<gene>
    <name evidence="5" type="primary">amyA</name>
    <name evidence="5" type="ordered locus">BpOF4_06055</name>
</gene>
<evidence type="ECO:0000259" key="4">
    <source>
        <dbReference type="PROSITE" id="PS51272"/>
    </source>
</evidence>
<dbReference type="PANTHER" id="PTHR43308">
    <property type="entry name" value="OUTER MEMBRANE PROTEIN ALPHA-RELATED"/>
    <property type="match status" value="1"/>
</dbReference>